<dbReference type="WBParaSite" id="SCUD_0002076301-mRNA-1">
    <property type="protein sequence ID" value="SCUD_0002076301-mRNA-1"/>
    <property type="gene ID" value="SCUD_0002076301"/>
</dbReference>
<name>A0A183L0B2_9TREM</name>
<dbReference type="Gene3D" id="2.20.25.10">
    <property type="match status" value="1"/>
</dbReference>
<proteinExistence type="predicted"/>
<evidence type="ECO:0000313" key="3">
    <source>
        <dbReference type="Proteomes" id="UP000279833"/>
    </source>
</evidence>
<feature type="domain" description="Replication factor A C-terminal" evidence="1">
    <location>
        <begin position="277"/>
        <end position="332"/>
    </location>
</feature>
<sequence length="343" mass="38458">MKDKLRLESEQRRFALRILGADCTLTYNSKCNKIGLDPLRKRRLKLNLNFLFKLLNKLSFTSNHVIQYAEASHYDIRGSLTLVKQTYSKSSLYMNYLTCKLSRFWNNLPQSIRMIISLPLFVRCIDAYCFSENALNVLAPVSVSHSTNGRSLSVSPTSSLLISPTNIPEAIRLKGWYEHEGRYSNFETFRSEMVGSSGGADGVSSSSGVLGGWNLLQDVKASGVGANVKADYFTCKLYLFGALLSVLLRGELNCISVLMIPPKRRVLGNNGKSVDGVATVVFMKKENFMYQACSTEGCNKKVIDLGNGLFRCEKCARETPDYKWRLLLMVGVTYAVLLKNYHV</sequence>
<keyword evidence="3" id="KW-1185">Reference proteome</keyword>
<accession>A0A183L0B2</accession>
<dbReference type="InterPro" id="IPR012340">
    <property type="entry name" value="NA-bd_OB-fold"/>
</dbReference>
<evidence type="ECO:0000313" key="2">
    <source>
        <dbReference type="EMBL" id="VDP73290.1"/>
    </source>
</evidence>
<dbReference type="SUPFAM" id="SSF50249">
    <property type="entry name" value="Nucleic acid-binding proteins"/>
    <property type="match status" value="1"/>
</dbReference>
<dbReference type="InterPro" id="IPR013955">
    <property type="entry name" value="Rep_factor-A_C"/>
</dbReference>
<dbReference type="STRING" id="6186.A0A183L0B2"/>
<gene>
    <name evidence="2" type="ORF">SCUD_LOCUS20759</name>
</gene>
<evidence type="ECO:0000313" key="4">
    <source>
        <dbReference type="WBParaSite" id="SCUD_0002076301-mRNA-1"/>
    </source>
</evidence>
<dbReference type="AlphaFoldDB" id="A0A183L0B2"/>
<dbReference type="Pfam" id="PF08646">
    <property type="entry name" value="Rep_fac-A_C"/>
    <property type="match status" value="1"/>
</dbReference>
<evidence type="ECO:0000259" key="1">
    <source>
        <dbReference type="Pfam" id="PF08646"/>
    </source>
</evidence>
<protein>
    <submittedName>
        <fullName evidence="4">Rep_fac-A_C domain-containing protein</fullName>
    </submittedName>
</protein>
<dbReference type="EMBL" id="UZAK01044994">
    <property type="protein sequence ID" value="VDP73290.1"/>
    <property type="molecule type" value="Genomic_DNA"/>
</dbReference>
<dbReference type="Proteomes" id="UP000279833">
    <property type="component" value="Unassembled WGS sequence"/>
</dbReference>
<reference evidence="2 3" key="2">
    <citation type="submission" date="2018-11" db="EMBL/GenBank/DDBJ databases">
        <authorList>
            <consortium name="Pathogen Informatics"/>
        </authorList>
    </citation>
    <scope>NUCLEOTIDE SEQUENCE [LARGE SCALE GENOMIC DNA]</scope>
    <source>
        <strain evidence="2">Dakar</strain>
        <strain evidence="3">Dakar, Senegal</strain>
    </source>
</reference>
<organism evidence="4">
    <name type="scientific">Schistosoma curassoni</name>
    <dbReference type="NCBI Taxonomy" id="6186"/>
    <lineage>
        <taxon>Eukaryota</taxon>
        <taxon>Metazoa</taxon>
        <taxon>Spiralia</taxon>
        <taxon>Lophotrochozoa</taxon>
        <taxon>Platyhelminthes</taxon>
        <taxon>Trematoda</taxon>
        <taxon>Digenea</taxon>
        <taxon>Strigeidida</taxon>
        <taxon>Schistosomatoidea</taxon>
        <taxon>Schistosomatidae</taxon>
        <taxon>Schistosoma</taxon>
    </lineage>
</organism>
<reference evidence="4" key="1">
    <citation type="submission" date="2016-06" db="UniProtKB">
        <authorList>
            <consortium name="WormBaseParasite"/>
        </authorList>
    </citation>
    <scope>IDENTIFICATION</scope>
</reference>